<gene>
    <name evidence="2" type="ORF">KR093_008274</name>
</gene>
<accession>A0AAD4K119</accession>
<dbReference type="PROSITE" id="PS50017">
    <property type="entry name" value="DEATH_DOMAIN"/>
    <property type="match status" value="1"/>
</dbReference>
<dbReference type="Gene3D" id="1.10.533.10">
    <property type="entry name" value="Death Domain, Fas"/>
    <property type="match status" value="1"/>
</dbReference>
<dbReference type="InterPro" id="IPR011029">
    <property type="entry name" value="DEATH-like_dom_sf"/>
</dbReference>
<proteinExistence type="predicted"/>
<dbReference type="InterPro" id="IPR000488">
    <property type="entry name" value="Death_dom"/>
</dbReference>
<dbReference type="GO" id="GO:0007165">
    <property type="term" value="P:signal transduction"/>
    <property type="evidence" value="ECO:0007669"/>
    <property type="project" value="InterPro"/>
</dbReference>
<dbReference type="SMART" id="SM00005">
    <property type="entry name" value="DEATH"/>
    <property type="match status" value="1"/>
</dbReference>
<feature type="domain" description="Death" evidence="1">
    <location>
        <begin position="140"/>
        <end position="226"/>
    </location>
</feature>
<evidence type="ECO:0000259" key="1">
    <source>
        <dbReference type="PROSITE" id="PS50017"/>
    </source>
</evidence>
<keyword evidence="3" id="KW-1185">Reference proteome</keyword>
<evidence type="ECO:0000313" key="3">
    <source>
        <dbReference type="Proteomes" id="UP001200034"/>
    </source>
</evidence>
<organism evidence="2 3">
    <name type="scientific">Drosophila rubida</name>
    <dbReference type="NCBI Taxonomy" id="30044"/>
    <lineage>
        <taxon>Eukaryota</taxon>
        <taxon>Metazoa</taxon>
        <taxon>Ecdysozoa</taxon>
        <taxon>Arthropoda</taxon>
        <taxon>Hexapoda</taxon>
        <taxon>Insecta</taxon>
        <taxon>Pterygota</taxon>
        <taxon>Neoptera</taxon>
        <taxon>Endopterygota</taxon>
        <taxon>Diptera</taxon>
        <taxon>Brachycera</taxon>
        <taxon>Muscomorpha</taxon>
        <taxon>Ephydroidea</taxon>
        <taxon>Drosophilidae</taxon>
        <taxon>Drosophila</taxon>
    </lineage>
</organism>
<dbReference type="SUPFAM" id="SSF47986">
    <property type="entry name" value="DEATH domain"/>
    <property type="match status" value="1"/>
</dbReference>
<dbReference type="Proteomes" id="UP001200034">
    <property type="component" value="Unassembled WGS sequence"/>
</dbReference>
<dbReference type="AlphaFoldDB" id="A0AAD4K119"/>
<dbReference type="CDD" id="cd01670">
    <property type="entry name" value="Death"/>
    <property type="match status" value="1"/>
</dbReference>
<name>A0AAD4K119_9MUSC</name>
<dbReference type="EMBL" id="JAJJHW010002585">
    <property type="protein sequence ID" value="KAH8371613.1"/>
    <property type="molecule type" value="Genomic_DNA"/>
</dbReference>
<dbReference type="Pfam" id="PF00531">
    <property type="entry name" value="Death"/>
    <property type="match status" value="1"/>
</dbReference>
<protein>
    <recommendedName>
        <fullName evidence="1">Death domain-containing protein</fullName>
    </recommendedName>
</protein>
<reference evidence="2" key="1">
    <citation type="journal article" date="2021" name="Mol. Ecol. Resour.">
        <title>Phylogenomic analyses of the genus Drosophila reveals genomic signals of climate adaptation.</title>
        <authorList>
            <person name="Li F."/>
            <person name="Rane R.V."/>
            <person name="Luria V."/>
            <person name="Xiong Z."/>
            <person name="Chen J."/>
            <person name="Li Z."/>
            <person name="Catullo R.A."/>
            <person name="Griffin P.C."/>
            <person name="Schiffer M."/>
            <person name="Pearce S."/>
            <person name="Lee S.F."/>
            <person name="McElroy K."/>
            <person name="Stocker A."/>
            <person name="Shirriffs J."/>
            <person name="Cockerell F."/>
            <person name="Coppin C."/>
            <person name="Sgro C.M."/>
            <person name="Karger A."/>
            <person name="Cain J.W."/>
            <person name="Weber J.A."/>
            <person name="Santpere G."/>
            <person name="Kirschner M.W."/>
            <person name="Hoffmann A.A."/>
            <person name="Oakeshott J.G."/>
            <person name="Zhang G."/>
        </authorList>
    </citation>
    <scope>NUCLEOTIDE SEQUENCE</scope>
    <source>
        <strain evidence="2">BGI-SZ-2011g</strain>
    </source>
</reference>
<sequence length="228" mass="26434">MSTQTHWSYDLLKQMAIEGCSNTDLADIKELLSDEIGSIRKMDRISTVEELIDCLERGDQINEEDVGAFRTIGRRNMQMQEALNGYIKTEFMHPLVNQYQEKRLSDELQRQLHINPKPAVAPQPQAQNYVVVAQLTAEKRAAIFKKISQECGRSWRELGRKLGIGEGTMDELEEAFPRDLKSRILRLLQIFEEDECNDPRQFLLQLCRGLSDSNRNDLRKKVEQIMSY</sequence>
<evidence type="ECO:0000313" key="2">
    <source>
        <dbReference type="EMBL" id="KAH8371613.1"/>
    </source>
</evidence>
<comment type="caution">
    <text evidence="2">The sequence shown here is derived from an EMBL/GenBank/DDBJ whole genome shotgun (WGS) entry which is preliminary data.</text>
</comment>